<evidence type="ECO:0000313" key="2">
    <source>
        <dbReference type="Proteomes" id="UP001500782"/>
    </source>
</evidence>
<comment type="caution">
    <text evidence="1">The sequence shown here is derived from an EMBL/GenBank/DDBJ whole genome shotgun (WGS) entry which is preliminary data.</text>
</comment>
<dbReference type="Proteomes" id="UP001500782">
    <property type="component" value="Unassembled WGS sequence"/>
</dbReference>
<accession>A0ABP3FUU0</accession>
<reference evidence="2" key="1">
    <citation type="journal article" date="2019" name="Int. J. Syst. Evol. Microbiol.">
        <title>The Global Catalogue of Microorganisms (GCM) 10K type strain sequencing project: providing services to taxonomists for standard genome sequencing and annotation.</title>
        <authorList>
            <consortium name="The Broad Institute Genomics Platform"/>
            <consortium name="The Broad Institute Genome Sequencing Center for Infectious Disease"/>
            <person name="Wu L."/>
            <person name="Ma J."/>
        </authorList>
    </citation>
    <scope>NUCLEOTIDE SEQUENCE [LARGE SCALE GENOMIC DNA]</scope>
    <source>
        <strain evidence="2">JCM 9731</strain>
    </source>
</reference>
<dbReference type="EMBL" id="BAAADJ010000015">
    <property type="protein sequence ID" value="GAA0325297.1"/>
    <property type="molecule type" value="Genomic_DNA"/>
</dbReference>
<keyword evidence="2" id="KW-1185">Reference proteome</keyword>
<name>A0ABP3FUU0_9BACI</name>
<organism evidence="1 2">
    <name type="scientific">Bacillus carboniphilus</name>
    <dbReference type="NCBI Taxonomy" id="86663"/>
    <lineage>
        <taxon>Bacteria</taxon>
        <taxon>Bacillati</taxon>
        <taxon>Bacillota</taxon>
        <taxon>Bacilli</taxon>
        <taxon>Bacillales</taxon>
        <taxon>Bacillaceae</taxon>
        <taxon>Bacillus</taxon>
    </lineage>
</organism>
<gene>
    <name evidence="1" type="ORF">GCM10008967_14900</name>
</gene>
<evidence type="ECO:0000313" key="1">
    <source>
        <dbReference type="EMBL" id="GAA0325297.1"/>
    </source>
</evidence>
<dbReference type="RefSeq" id="WP_343797795.1">
    <property type="nucleotide sequence ID" value="NZ_BAAADJ010000015.1"/>
</dbReference>
<sequence>MWDGAPFWFLWRGGESRGSIARLWMVISQMGSSGRIECRFVADGGANGNKWVKRVPFSAGGMANGH</sequence>
<proteinExistence type="predicted"/>
<protein>
    <submittedName>
        <fullName evidence="1">Uncharacterized protein</fullName>
    </submittedName>
</protein>